<dbReference type="Gene3D" id="2.40.10.120">
    <property type="match status" value="1"/>
</dbReference>
<feature type="region of interest" description="Disordered" evidence="5">
    <location>
        <begin position="409"/>
        <end position="440"/>
    </location>
</feature>
<evidence type="ECO:0000259" key="7">
    <source>
        <dbReference type="PROSITE" id="PS50106"/>
    </source>
</evidence>
<keyword evidence="3" id="KW-0378">Hydrolase</keyword>
<dbReference type="RefSeq" id="WP_098061902.1">
    <property type="nucleotide sequence ID" value="NZ_PDEP01000005.1"/>
</dbReference>
<keyword evidence="4" id="KW-0720">Serine protease</keyword>
<evidence type="ECO:0000256" key="6">
    <source>
        <dbReference type="SAM" id="Phobius"/>
    </source>
</evidence>
<dbReference type="SUPFAM" id="SSF50494">
    <property type="entry name" value="Trypsin-like serine proteases"/>
    <property type="match status" value="1"/>
</dbReference>
<dbReference type="InterPro" id="IPR051201">
    <property type="entry name" value="Chloro_Bact_Ser_Proteases"/>
</dbReference>
<keyword evidence="9" id="KW-1185">Reference proteome</keyword>
<feature type="transmembrane region" description="Helical" evidence="6">
    <location>
        <begin position="7"/>
        <end position="30"/>
    </location>
</feature>
<organism evidence="8 9">
    <name type="scientific">Longimonas halophila</name>
    <dbReference type="NCBI Taxonomy" id="1469170"/>
    <lineage>
        <taxon>Bacteria</taxon>
        <taxon>Pseudomonadati</taxon>
        <taxon>Rhodothermota</taxon>
        <taxon>Rhodothermia</taxon>
        <taxon>Rhodothermales</taxon>
        <taxon>Salisaetaceae</taxon>
        <taxon>Longimonas</taxon>
    </lineage>
</organism>
<dbReference type="InterPro" id="IPR009003">
    <property type="entry name" value="Peptidase_S1_PA"/>
</dbReference>
<dbReference type="InterPro" id="IPR036034">
    <property type="entry name" value="PDZ_sf"/>
</dbReference>
<keyword evidence="2 8" id="KW-0645">Protease</keyword>
<dbReference type="EMBL" id="PDEP01000005">
    <property type="protein sequence ID" value="PEN07715.1"/>
    <property type="molecule type" value="Genomic_DNA"/>
</dbReference>
<dbReference type="Pfam" id="PF13365">
    <property type="entry name" value="Trypsin_2"/>
    <property type="match status" value="1"/>
</dbReference>
<dbReference type="InterPro" id="IPR001940">
    <property type="entry name" value="Peptidase_S1C"/>
</dbReference>
<keyword evidence="6" id="KW-1133">Transmembrane helix</keyword>
<dbReference type="OrthoDB" id="9758917at2"/>
<evidence type="ECO:0000256" key="3">
    <source>
        <dbReference type="ARBA" id="ARBA00022801"/>
    </source>
</evidence>
<dbReference type="PANTHER" id="PTHR43343">
    <property type="entry name" value="PEPTIDASE S12"/>
    <property type="match status" value="1"/>
</dbReference>
<proteinExistence type="inferred from homology"/>
<evidence type="ECO:0000313" key="9">
    <source>
        <dbReference type="Proteomes" id="UP000221024"/>
    </source>
</evidence>
<dbReference type="InterPro" id="IPR001478">
    <property type="entry name" value="PDZ"/>
</dbReference>
<evidence type="ECO:0000313" key="8">
    <source>
        <dbReference type="EMBL" id="PEN07715.1"/>
    </source>
</evidence>
<evidence type="ECO:0000256" key="4">
    <source>
        <dbReference type="ARBA" id="ARBA00022825"/>
    </source>
</evidence>
<feature type="domain" description="PDZ" evidence="7">
    <location>
        <begin position="293"/>
        <end position="384"/>
    </location>
</feature>
<dbReference type="SMART" id="SM00228">
    <property type="entry name" value="PDZ"/>
    <property type="match status" value="2"/>
</dbReference>
<feature type="compositionally biased region" description="Pro residues" evidence="5">
    <location>
        <begin position="419"/>
        <end position="431"/>
    </location>
</feature>
<dbReference type="PANTHER" id="PTHR43343:SF3">
    <property type="entry name" value="PROTEASE DO-LIKE 8, CHLOROPLASTIC"/>
    <property type="match status" value="1"/>
</dbReference>
<dbReference type="SUPFAM" id="SSF50156">
    <property type="entry name" value="PDZ domain-like"/>
    <property type="match status" value="2"/>
</dbReference>
<reference evidence="8 9" key="1">
    <citation type="submission" date="2017-10" db="EMBL/GenBank/DDBJ databases">
        <title>Draft genome of Longimonas halophila.</title>
        <authorList>
            <person name="Goh K.M."/>
            <person name="Shamsir M.S."/>
            <person name="Lim S.W."/>
        </authorList>
    </citation>
    <scope>NUCLEOTIDE SEQUENCE [LARGE SCALE GENOMIC DNA]</scope>
    <source>
        <strain evidence="8 9">KCTC 42399</strain>
    </source>
</reference>
<dbReference type="FunFam" id="2.40.10.10:FF:000001">
    <property type="entry name" value="Periplasmic serine protease DegS"/>
    <property type="match status" value="1"/>
</dbReference>
<keyword evidence="6" id="KW-0472">Membrane</keyword>
<dbReference type="GO" id="GO:0004252">
    <property type="term" value="F:serine-type endopeptidase activity"/>
    <property type="evidence" value="ECO:0007669"/>
    <property type="project" value="InterPro"/>
</dbReference>
<keyword evidence="6" id="KW-0812">Transmembrane</keyword>
<name>A0A2H3P7W5_9BACT</name>
<comment type="caution">
    <text evidence="8">The sequence shown here is derived from an EMBL/GenBank/DDBJ whole genome shotgun (WGS) entry which is preliminary data.</text>
</comment>
<protein>
    <submittedName>
        <fullName evidence="8">Protease</fullName>
    </submittedName>
</protein>
<evidence type="ECO:0000256" key="2">
    <source>
        <dbReference type="ARBA" id="ARBA00022670"/>
    </source>
</evidence>
<dbReference type="Pfam" id="PF13180">
    <property type="entry name" value="PDZ_2"/>
    <property type="match status" value="1"/>
</dbReference>
<evidence type="ECO:0000256" key="5">
    <source>
        <dbReference type="SAM" id="MobiDB-lite"/>
    </source>
</evidence>
<dbReference type="AlphaFoldDB" id="A0A2H3P7W5"/>
<accession>A0A2H3P7W5</accession>
<dbReference type="PROSITE" id="PS50106">
    <property type="entry name" value="PDZ"/>
    <property type="match status" value="1"/>
</dbReference>
<comment type="similarity">
    <text evidence="1">Belongs to the peptidase S1C family.</text>
</comment>
<dbReference type="Proteomes" id="UP000221024">
    <property type="component" value="Unassembled WGS sequence"/>
</dbReference>
<dbReference type="Gene3D" id="2.30.42.10">
    <property type="match status" value="2"/>
</dbReference>
<dbReference type="GO" id="GO:0006508">
    <property type="term" value="P:proteolysis"/>
    <property type="evidence" value="ECO:0007669"/>
    <property type="project" value="UniProtKB-KW"/>
</dbReference>
<evidence type="ECO:0000256" key="1">
    <source>
        <dbReference type="ARBA" id="ARBA00010541"/>
    </source>
</evidence>
<gene>
    <name evidence="8" type="ORF">CRI93_06955</name>
</gene>
<sequence>MPVSRRAIQIAIGLGLVSVGLLAGILFMLVTAPEPLGPDRQLRPRIELGGNTVALPRASANDSAATPVADPSLRDLNGAFRRVAERVRPTVVFIQIESQRSEERTFQFDGDMERFMPPRMRQSVGSGVILSAEGHIVTNQHVVEQAQAIRVTLPDKRQYEARVIGTDPSTDLAVIKVDADEPLPTAPLGNSDNLRVGDWVVAVGNPFRLTSTVTAGIVSALGRQVDIIDDTFSIEDFIQTDAAINPGNSGGALVNLNGELVGINTAIATESGSYEGYGFAVPTQLMQRVVTDLIEFGEVQRGYLGVSIEEVDAERAERLRMDRIQGVYVGTVRPGGAADLAGLQNGDVVLAIDGRPINAPNTLQSAVAQRRPGESMELRIWRDGAMQTKRVNLMGRDAMAYQEWMADLEGPADSTNRPPDAPGPTNPPSSPPESDATTNLPAWGIGLRALSDTHRTAFGVDEGAYVVFVENGGRAHTAGLVRDVVLTHVADEPVADAADAQRRFESSTSDRVLVRTQRRDGTGAFYEIERP</sequence>
<dbReference type="PRINTS" id="PR00834">
    <property type="entry name" value="PROTEASES2C"/>
</dbReference>